<evidence type="ECO:0000256" key="1">
    <source>
        <dbReference type="ARBA" id="ARBA00000586"/>
    </source>
</evidence>
<dbReference type="Gramene" id="AUR62013874-RA">
    <property type="protein sequence ID" value="AUR62013874-RA:cds"/>
    <property type="gene ID" value="AUR62013874"/>
</dbReference>
<keyword evidence="9 13" id="KW-0479">Metal-binding</keyword>
<feature type="binding site" evidence="13">
    <location>
        <position position="716"/>
    </location>
    <ligand>
        <name>Mg(2+)</name>
        <dbReference type="ChEBI" id="CHEBI:18420"/>
        <label>1</label>
    </ligand>
</feature>
<dbReference type="AlphaFoldDB" id="A0A803LIS7"/>
<dbReference type="InterPro" id="IPR026960">
    <property type="entry name" value="RVT-Znf"/>
</dbReference>
<dbReference type="Proteomes" id="UP000596660">
    <property type="component" value="Unplaced"/>
</dbReference>
<evidence type="ECO:0000256" key="14">
    <source>
        <dbReference type="RuleBase" id="RU361118"/>
    </source>
</evidence>
<evidence type="ECO:0000256" key="9">
    <source>
        <dbReference type="ARBA" id="ARBA00022723"/>
    </source>
</evidence>
<evidence type="ECO:0000256" key="12">
    <source>
        <dbReference type="PIRSR" id="PIRSR605002-2"/>
    </source>
</evidence>
<evidence type="ECO:0000256" key="2">
    <source>
        <dbReference type="ARBA" id="ARBA00004496"/>
    </source>
</evidence>
<dbReference type="Pfam" id="PF13966">
    <property type="entry name" value="zf-RVT"/>
    <property type="match status" value="1"/>
</dbReference>
<evidence type="ECO:0000256" key="7">
    <source>
        <dbReference type="ARBA" id="ARBA00021706"/>
    </source>
</evidence>
<evidence type="ECO:0000313" key="18">
    <source>
        <dbReference type="Proteomes" id="UP000596660"/>
    </source>
</evidence>
<sequence>MNFDSSSSTSSDEIYDSMLLDFIEENRQQQVIEDTETIDSGHKVVNPVTGEQSSGGPLHYLTSNVGDQDGVEGIDKMVGVEEGGDVEPLGKGSMLSEVQQGMGGALKWSEILAGAELNTGLGEGAMGNKIGMAGRSKGECCNDSGSVIGGKRKLEHDAEGERLDRGLASGGWCTLFPGASVINSPIDVKLSDHGPIVIKVDGSTDGGRDKKLFRFEKHWLSRTECEGVVKDYWSSAYNDPIQTKIAGCAAALSSWAGKTFGDIKKRKRKAEEELKEIQKGVMDDVGLSRCKRLSEKLAELRLMEESYWYSRARACELRDGDKNTNYFHHKASSRRRKNMIKGLENEEGEWKRGKEEWDVREVGLHLTATDIADIMTIPLLPSPSPDIPVWNFTKTRVFSVKSAYWLGMDSPSSTEILHNEDYWKPIWLVEGPPKLRHFLWRASHRALAVEKELHRRHMRDTGSCHRCNVDEESIVQAIFQCPTSCKVWEESPFRDHVEAIDEDDFCSLLSQWVQNFSREQFSRFATIMWAMWLCRNKMIFEDSTQNPHDVAIGLLKFVAEHNSYTAKEVTPEMLEFMKELRKSLKKLLGEENIKEFINFTLKYIADLDIPIKRGTFIEFRNGMINVSPIGRNCSQEERDEFEKYDKVQKIRATMVSVLREKFGQLNLTFSIGGQISFDVFPRGWDKTYSLRYLEDFSEIHFFGDKTFEGGNDHEIFASERTIGHTAEEEVVAAAAVPRGGIEPPASTSEPKREDKEDSDSEDLLRPLEETESRRLLISDHESQVGLIRTEPKDKQAELEVEVQKLKDALEAEKKEWWEDLNAYSAEGHLHERRSLSASSQFGEFVERNIPRADSLSSES</sequence>
<keyword evidence="11 14" id="KW-0413">Isomerase</keyword>
<evidence type="ECO:0000256" key="15">
    <source>
        <dbReference type="SAM" id="MobiDB-lite"/>
    </source>
</evidence>
<feature type="binding site" evidence="12">
    <location>
        <position position="620"/>
    </location>
    <ligand>
        <name>alpha-D-mannose 1-phosphate</name>
        <dbReference type="ChEBI" id="CHEBI:58409"/>
    </ligand>
</feature>
<dbReference type="Pfam" id="PF03332">
    <property type="entry name" value="PMM"/>
    <property type="match status" value="1"/>
</dbReference>
<evidence type="ECO:0000256" key="10">
    <source>
        <dbReference type="ARBA" id="ARBA00022842"/>
    </source>
</evidence>
<evidence type="ECO:0000256" key="11">
    <source>
        <dbReference type="ARBA" id="ARBA00023235"/>
    </source>
</evidence>
<dbReference type="PANTHER" id="PTHR10466:SF0">
    <property type="entry name" value="PHOSPHOMANNOMUTASE"/>
    <property type="match status" value="1"/>
</dbReference>
<feature type="region of interest" description="Disordered" evidence="15">
    <location>
        <begin position="734"/>
        <end position="772"/>
    </location>
</feature>
<reference evidence="17" key="2">
    <citation type="submission" date="2021-03" db="UniProtKB">
        <authorList>
            <consortium name="EnsemblPlants"/>
        </authorList>
    </citation>
    <scope>IDENTIFICATION</scope>
</reference>
<comment type="subcellular location">
    <subcellularLocation>
        <location evidence="2 14">Cytoplasm</location>
    </subcellularLocation>
</comment>
<dbReference type="InterPro" id="IPR043169">
    <property type="entry name" value="PMM_cap"/>
</dbReference>
<dbReference type="PANTHER" id="PTHR10466">
    <property type="entry name" value="PHOSPHOMANNOMUTASE"/>
    <property type="match status" value="1"/>
</dbReference>
<dbReference type="GO" id="GO:0009298">
    <property type="term" value="P:GDP-mannose biosynthetic process"/>
    <property type="evidence" value="ECO:0007669"/>
    <property type="project" value="UniProtKB-UniPathway"/>
</dbReference>
<dbReference type="GO" id="GO:0004615">
    <property type="term" value="F:phosphomannomutase activity"/>
    <property type="evidence" value="ECO:0007669"/>
    <property type="project" value="UniProtKB-EC"/>
</dbReference>
<keyword evidence="10 13" id="KW-0460">Magnesium</keyword>
<dbReference type="UniPathway" id="UPA00126">
    <property type="reaction ID" value="UER00424"/>
</dbReference>
<keyword evidence="18" id="KW-1185">Reference proteome</keyword>
<comment type="pathway">
    <text evidence="3 14">Nucleotide-sugar biosynthesis; GDP-alpha-D-mannose biosynthesis; alpha-D-mannose 1-phosphate from D-fructose 6-phosphate: step 2/2.</text>
</comment>
<accession>A0A803LIS7</accession>
<comment type="similarity">
    <text evidence="4 14">Belongs to the eukaryotic PMM family.</text>
</comment>
<dbReference type="GO" id="GO:0006487">
    <property type="term" value="P:protein N-linked glycosylation"/>
    <property type="evidence" value="ECO:0007669"/>
    <property type="project" value="TreeGrafter"/>
</dbReference>
<dbReference type="InterPro" id="IPR023214">
    <property type="entry name" value="HAD_sf"/>
</dbReference>
<comment type="subunit">
    <text evidence="5 14">Homodimer.</text>
</comment>
<dbReference type="Gene3D" id="3.30.1240.20">
    <property type="match status" value="1"/>
</dbReference>
<dbReference type="FunFam" id="3.30.1240.20:FF:000001">
    <property type="entry name" value="Phosphomannomutase"/>
    <property type="match status" value="1"/>
</dbReference>
<evidence type="ECO:0000256" key="8">
    <source>
        <dbReference type="ARBA" id="ARBA00022490"/>
    </source>
</evidence>
<feature type="binding site" evidence="13">
    <location>
        <position position="721"/>
    </location>
    <ligand>
        <name>Mg(2+)</name>
        <dbReference type="ChEBI" id="CHEBI:18420"/>
        <label>1</label>
    </ligand>
</feature>
<feature type="region of interest" description="Disordered" evidence="15">
    <location>
        <begin position="831"/>
        <end position="859"/>
    </location>
</feature>
<keyword evidence="8 14" id="KW-0963">Cytoplasm</keyword>
<evidence type="ECO:0000256" key="4">
    <source>
        <dbReference type="ARBA" id="ARBA00009736"/>
    </source>
</evidence>
<evidence type="ECO:0000256" key="5">
    <source>
        <dbReference type="ARBA" id="ARBA00011738"/>
    </source>
</evidence>
<dbReference type="NCBIfam" id="TIGR01484">
    <property type="entry name" value="HAD-SF-IIB"/>
    <property type="match status" value="1"/>
</dbReference>
<name>A0A803LIS7_CHEQI</name>
<feature type="binding site" evidence="13">
    <location>
        <position position="704"/>
    </location>
    <ligand>
        <name>Mg(2+)</name>
        <dbReference type="ChEBI" id="CHEBI:18420"/>
        <label>1</label>
    </ligand>
</feature>
<dbReference type="GO" id="GO:0006013">
    <property type="term" value="P:mannose metabolic process"/>
    <property type="evidence" value="ECO:0007669"/>
    <property type="project" value="TreeGrafter"/>
</dbReference>
<dbReference type="InterPro" id="IPR006379">
    <property type="entry name" value="HAD-SF_hydro_IIB"/>
</dbReference>
<feature type="binding site" evidence="12">
    <location>
        <position position="676"/>
    </location>
    <ligand>
        <name>alpha-D-mannose 1-phosphate</name>
        <dbReference type="ChEBI" id="CHEBI:58409"/>
    </ligand>
</feature>
<dbReference type="EC" id="5.4.2.8" evidence="6 14"/>
<feature type="domain" description="Reverse transcriptase zinc-binding" evidence="16">
    <location>
        <begin position="398"/>
        <end position="488"/>
    </location>
</feature>
<dbReference type="InterPro" id="IPR005002">
    <property type="entry name" value="PMM"/>
</dbReference>
<proteinExistence type="inferred from homology"/>
<reference evidence="17" key="1">
    <citation type="journal article" date="2017" name="Nature">
        <title>The genome of Chenopodium quinoa.</title>
        <authorList>
            <person name="Jarvis D.E."/>
            <person name="Ho Y.S."/>
            <person name="Lightfoot D.J."/>
            <person name="Schmoeckel S.M."/>
            <person name="Li B."/>
            <person name="Borm T.J.A."/>
            <person name="Ohyanagi H."/>
            <person name="Mineta K."/>
            <person name="Michell C.T."/>
            <person name="Saber N."/>
            <person name="Kharbatia N.M."/>
            <person name="Rupper R.R."/>
            <person name="Sharp A.R."/>
            <person name="Dally N."/>
            <person name="Boughton B.A."/>
            <person name="Woo Y.H."/>
            <person name="Gao G."/>
            <person name="Schijlen E.G.W.M."/>
            <person name="Guo X."/>
            <person name="Momin A.A."/>
            <person name="Negrao S."/>
            <person name="Al-Babili S."/>
            <person name="Gehring C."/>
            <person name="Roessner U."/>
            <person name="Jung C."/>
            <person name="Murphy K."/>
            <person name="Arold S.T."/>
            <person name="Gojobori T."/>
            <person name="van der Linden C.G."/>
            <person name="van Loo E.N."/>
            <person name="Jellen E.N."/>
            <person name="Maughan P.J."/>
            <person name="Tester M."/>
        </authorList>
    </citation>
    <scope>NUCLEOTIDE SEQUENCE [LARGE SCALE GENOMIC DNA]</scope>
    <source>
        <strain evidence="17">cv. PI 614886</strain>
    </source>
</reference>
<evidence type="ECO:0000256" key="3">
    <source>
        <dbReference type="ARBA" id="ARBA00004699"/>
    </source>
</evidence>
<feature type="binding site" evidence="12">
    <location>
        <position position="678"/>
    </location>
    <ligand>
        <name>alpha-D-mannose 1-phosphate</name>
        <dbReference type="ChEBI" id="CHEBI:58409"/>
    </ligand>
</feature>
<dbReference type="InterPro" id="IPR036412">
    <property type="entry name" value="HAD-like_sf"/>
</dbReference>
<feature type="binding site" evidence="12">
    <location>
        <position position="631"/>
    </location>
    <ligand>
        <name>alpha-D-mannose 1-phosphate</name>
        <dbReference type="ChEBI" id="CHEBI:58409"/>
    </ligand>
</feature>
<dbReference type="SUPFAM" id="SSF56784">
    <property type="entry name" value="HAD-like"/>
    <property type="match status" value="1"/>
</dbReference>
<feature type="binding site" evidence="12">
    <location>
        <position position="638"/>
    </location>
    <ligand>
        <name>alpha-D-mannose 1-phosphate</name>
        <dbReference type="ChEBI" id="CHEBI:58409"/>
    </ligand>
</feature>
<protein>
    <recommendedName>
        <fullName evidence="7 14">Phosphomannomutase</fullName>
        <ecNumber evidence="6 14">5.4.2.8</ecNumber>
    </recommendedName>
</protein>
<evidence type="ECO:0000259" key="16">
    <source>
        <dbReference type="Pfam" id="PF13966"/>
    </source>
</evidence>
<comment type="cofactor">
    <cofactor evidence="13">
        <name>Mg(2+)</name>
        <dbReference type="ChEBI" id="CHEBI:18420"/>
    </cofactor>
</comment>
<dbReference type="GO" id="GO:0046872">
    <property type="term" value="F:metal ion binding"/>
    <property type="evidence" value="ECO:0007669"/>
    <property type="project" value="UniProtKB-KW"/>
</dbReference>
<evidence type="ECO:0000313" key="17">
    <source>
        <dbReference type="EnsemblPlants" id="AUR62013874-RA:cds"/>
    </source>
</evidence>
<evidence type="ECO:0000256" key="13">
    <source>
        <dbReference type="PIRSR" id="PIRSR605002-3"/>
    </source>
</evidence>
<organism evidence="17 18">
    <name type="scientific">Chenopodium quinoa</name>
    <name type="common">Quinoa</name>
    <dbReference type="NCBI Taxonomy" id="63459"/>
    <lineage>
        <taxon>Eukaryota</taxon>
        <taxon>Viridiplantae</taxon>
        <taxon>Streptophyta</taxon>
        <taxon>Embryophyta</taxon>
        <taxon>Tracheophyta</taxon>
        <taxon>Spermatophyta</taxon>
        <taxon>Magnoliopsida</taxon>
        <taxon>eudicotyledons</taxon>
        <taxon>Gunneridae</taxon>
        <taxon>Pentapetalae</taxon>
        <taxon>Caryophyllales</taxon>
        <taxon>Chenopodiaceae</taxon>
        <taxon>Chenopodioideae</taxon>
        <taxon>Atripliceae</taxon>
        <taxon>Chenopodium</taxon>
    </lineage>
</organism>
<dbReference type="GO" id="GO:0005829">
    <property type="term" value="C:cytosol"/>
    <property type="evidence" value="ECO:0007669"/>
    <property type="project" value="TreeGrafter"/>
</dbReference>
<dbReference type="Gene3D" id="3.40.50.1000">
    <property type="entry name" value="HAD superfamily/HAD-like"/>
    <property type="match status" value="1"/>
</dbReference>
<dbReference type="EnsemblPlants" id="AUR62013874-RA">
    <property type="protein sequence ID" value="AUR62013874-RA:cds"/>
    <property type="gene ID" value="AUR62013874"/>
</dbReference>
<comment type="catalytic activity">
    <reaction evidence="1 14">
        <text>alpha-D-mannose 1-phosphate = D-mannose 6-phosphate</text>
        <dbReference type="Rhea" id="RHEA:11140"/>
        <dbReference type="ChEBI" id="CHEBI:58409"/>
        <dbReference type="ChEBI" id="CHEBI:58735"/>
        <dbReference type="EC" id="5.4.2.8"/>
    </reaction>
</comment>
<comment type="function">
    <text evidence="14">Catalyzes the interconversion of mannose-6-phosphate to mannose-1-phosphate, the precursor for the synthesis of GDP-mannose. GDP-mannose is an essential sugar nucleotide for the synthesis of D-mannose-containing cell wall polysaccharides (galactomannans and glucomannans), glycolipids, glycoproteins and the antioxidant L-ascorbate.</text>
</comment>
<evidence type="ECO:0000256" key="6">
    <source>
        <dbReference type="ARBA" id="ARBA00012730"/>
    </source>
</evidence>
<feature type="compositionally biased region" description="Basic and acidic residues" evidence="15">
    <location>
        <begin position="762"/>
        <end position="772"/>
    </location>
</feature>